<dbReference type="EMBL" id="JAUEII010000002">
    <property type="protein sequence ID" value="MDN0047979.1"/>
    <property type="molecule type" value="Genomic_DNA"/>
</dbReference>
<dbReference type="PANTHER" id="PTHR22854">
    <property type="entry name" value="TRYPTOPHAN BIOSYNTHESIS PROTEIN"/>
    <property type="match status" value="1"/>
</dbReference>
<accession>A0ABT7X1L3</accession>
<comment type="caution">
    <text evidence="10">The sequence shown here is derived from an EMBL/GenBank/DDBJ whole genome shotgun (WGS) entry which is preliminary data.</text>
</comment>
<evidence type="ECO:0000313" key="11">
    <source>
        <dbReference type="Proteomes" id="UP001167871"/>
    </source>
</evidence>
<dbReference type="CDD" id="cd00331">
    <property type="entry name" value="IGPS"/>
    <property type="match status" value="1"/>
</dbReference>
<dbReference type="InterPro" id="IPR011060">
    <property type="entry name" value="RibuloseP-bd_barrel"/>
</dbReference>
<evidence type="ECO:0000313" key="10">
    <source>
        <dbReference type="EMBL" id="MDN0047979.1"/>
    </source>
</evidence>
<reference evidence="10" key="2">
    <citation type="submission" date="2024-05" db="EMBL/GenBank/DDBJ databases">
        <title>Identification and characterization of horizontal gene transfer across gut microbiota members of farm animals based on homology search.</title>
        <authorList>
            <person name="Schwarzerova J."/>
            <person name="Nykrynova M."/>
            <person name="Jureckova K."/>
            <person name="Cejkova D."/>
            <person name="Rychlik I."/>
        </authorList>
    </citation>
    <scope>NUCLEOTIDE SEQUENCE</scope>
    <source>
        <strain evidence="10">84_SSukc20</strain>
    </source>
</reference>
<comment type="catalytic activity">
    <reaction evidence="1">
        <text>1-(2-carboxyphenylamino)-1-deoxy-D-ribulose 5-phosphate + H(+) = (1S,2R)-1-C-(indol-3-yl)glycerol 3-phosphate + CO2 + H2O</text>
        <dbReference type="Rhea" id="RHEA:23476"/>
        <dbReference type="ChEBI" id="CHEBI:15377"/>
        <dbReference type="ChEBI" id="CHEBI:15378"/>
        <dbReference type="ChEBI" id="CHEBI:16526"/>
        <dbReference type="ChEBI" id="CHEBI:58613"/>
        <dbReference type="ChEBI" id="CHEBI:58866"/>
        <dbReference type="EC" id="4.1.1.48"/>
    </reaction>
</comment>
<dbReference type="GO" id="GO:0004425">
    <property type="term" value="F:indole-3-glycerol-phosphate synthase activity"/>
    <property type="evidence" value="ECO:0007669"/>
    <property type="project" value="UniProtKB-EC"/>
</dbReference>
<evidence type="ECO:0000256" key="1">
    <source>
        <dbReference type="ARBA" id="ARBA00001633"/>
    </source>
</evidence>
<keyword evidence="8 10" id="KW-0456">Lyase</keyword>
<dbReference type="NCBIfam" id="NF001377">
    <property type="entry name" value="PRK00278.2-4"/>
    <property type="match status" value="1"/>
</dbReference>
<dbReference type="InterPro" id="IPR013785">
    <property type="entry name" value="Aldolase_TIM"/>
</dbReference>
<organism evidence="10 11">
    <name type="scientific">Bacteroides gallinaceum</name>
    <dbReference type="NCBI Taxonomy" id="1462571"/>
    <lineage>
        <taxon>Bacteria</taxon>
        <taxon>Pseudomonadati</taxon>
        <taxon>Bacteroidota</taxon>
        <taxon>Bacteroidia</taxon>
        <taxon>Bacteroidales</taxon>
        <taxon>Bacteroidaceae</taxon>
        <taxon>Bacteroides</taxon>
    </lineage>
</organism>
<evidence type="ECO:0000256" key="4">
    <source>
        <dbReference type="ARBA" id="ARBA00022605"/>
    </source>
</evidence>
<protein>
    <recommendedName>
        <fullName evidence="3">indole-3-glycerol-phosphate synthase</fullName>
        <ecNumber evidence="3">4.1.1.48</ecNumber>
    </recommendedName>
</protein>
<dbReference type="Pfam" id="PF00218">
    <property type="entry name" value="IGPS"/>
    <property type="match status" value="1"/>
</dbReference>
<proteinExistence type="predicted"/>
<evidence type="ECO:0000256" key="7">
    <source>
        <dbReference type="ARBA" id="ARBA00023141"/>
    </source>
</evidence>
<dbReference type="SUPFAM" id="SSF51366">
    <property type="entry name" value="Ribulose-phoshate binding barrel"/>
    <property type="match status" value="1"/>
</dbReference>
<sequence>MSKDILEEIIAHKRIEIAGQEKVVSAAFLEKQLGEPVPARSLKQALMASPTGIIAEFKRRSPSKGWIHRHADAAQIPLAYQQAGAAALSILTDEAYFGGTLKDIRTARPTVSLPILRKDFIISRYQLLQAKAVQADAVLLIASALTPQACLTLAKEAHALGLETLLEIHTEAELDYLNEYIDVVGVNNRHLGTFHTDASHSLRLAEALPRGIVKISESGISSPDTLLQLREAGFDGFLIGETFMKTDEPGEALSRFIADLLTTDYTD</sequence>
<evidence type="ECO:0000256" key="6">
    <source>
        <dbReference type="ARBA" id="ARBA00022822"/>
    </source>
</evidence>
<gene>
    <name evidence="10" type="primary">trpC</name>
    <name evidence="10" type="ORF">QVO10_01030</name>
</gene>
<dbReference type="Proteomes" id="UP001167871">
    <property type="component" value="Unassembled WGS sequence"/>
</dbReference>
<feature type="domain" description="Indole-3-glycerol phosphate synthase" evidence="9">
    <location>
        <begin position="6"/>
        <end position="253"/>
    </location>
</feature>
<evidence type="ECO:0000256" key="2">
    <source>
        <dbReference type="ARBA" id="ARBA00004696"/>
    </source>
</evidence>
<dbReference type="InterPro" id="IPR013798">
    <property type="entry name" value="Indole-3-glycerol_P_synth_dom"/>
</dbReference>
<keyword evidence="4" id="KW-0028">Amino-acid biosynthesis</keyword>
<dbReference type="PANTHER" id="PTHR22854:SF2">
    <property type="entry name" value="INDOLE-3-GLYCEROL-PHOSPHATE SYNTHASE"/>
    <property type="match status" value="1"/>
</dbReference>
<reference evidence="10" key="1">
    <citation type="submission" date="2023-06" db="EMBL/GenBank/DDBJ databases">
        <authorList>
            <person name="Zeman M."/>
            <person name="Kubasova T."/>
            <person name="Jahodarova E."/>
            <person name="Nykrynova M."/>
            <person name="Rychlik I."/>
        </authorList>
    </citation>
    <scope>NUCLEOTIDE SEQUENCE</scope>
    <source>
        <strain evidence="10">84_SSukc20</strain>
    </source>
</reference>
<dbReference type="RefSeq" id="WP_301638852.1">
    <property type="nucleotide sequence ID" value="NZ_JAUEII010000002.1"/>
</dbReference>
<dbReference type="Gene3D" id="3.20.20.70">
    <property type="entry name" value="Aldolase class I"/>
    <property type="match status" value="1"/>
</dbReference>
<dbReference type="EC" id="4.1.1.48" evidence="3"/>
<name>A0ABT7X1L3_9BACE</name>
<evidence type="ECO:0000259" key="9">
    <source>
        <dbReference type="Pfam" id="PF00218"/>
    </source>
</evidence>
<dbReference type="InterPro" id="IPR045186">
    <property type="entry name" value="Indole-3-glycerol_P_synth"/>
</dbReference>
<keyword evidence="5" id="KW-0210">Decarboxylase</keyword>
<dbReference type="PROSITE" id="PS00614">
    <property type="entry name" value="IGPS"/>
    <property type="match status" value="1"/>
</dbReference>
<dbReference type="InterPro" id="IPR001468">
    <property type="entry name" value="Indole-3-GlycerolPSynthase_CS"/>
</dbReference>
<evidence type="ECO:0000256" key="5">
    <source>
        <dbReference type="ARBA" id="ARBA00022793"/>
    </source>
</evidence>
<evidence type="ECO:0000256" key="3">
    <source>
        <dbReference type="ARBA" id="ARBA00012362"/>
    </source>
</evidence>
<evidence type="ECO:0000256" key="8">
    <source>
        <dbReference type="ARBA" id="ARBA00023239"/>
    </source>
</evidence>
<keyword evidence="11" id="KW-1185">Reference proteome</keyword>
<keyword evidence="7" id="KW-0057">Aromatic amino acid biosynthesis</keyword>
<keyword evidence="6" id="KW-0822">Tryptophan biosynthesis</keyword>
<comment type="pathway">
    <text evidence="2">Amino-acid biosynthesis; L-tryptophan biosynthesis; L-tryptophan from chorismate: step 4/5.</text>
</comment>